<dbReference type="InterPro" id="IPR014968">
    <property type="entry name" value="XisI"/>
</dbReference>
<evidence type="ECO:0000313" key="1">
    <source>
        <dbReference type="EMBL" id="USR91170.1"/>
    </source>
</evidence>
<dbReference type="EMBL" id="CP098611">
    <property type="protein sequence ID" value="USR91170.1"/>
    <property type="molecule type" value="Genomic_DNA"/>
</dbReference>
<accession>A0ABY5APM6</accession>
<sequence>MDRVAKYREIIQKLLTEYSTGSPVLGGEIESETVFDLKADRYLVVDLGWNGTGRIYNCLIHLEIRSGKIWIQRNQTDCSLTDELLSQGVEREDIILGLQPPELRKYTGLGVS</sequence>
<evidence type="ECO:0000313" key="2">
    <source>
        <dbReference type="Proteomes" id="UP001056708"/>
    </source>
</evidence>
<organism evidence="1 2">
    <name type="scientific">Phormidium yuhuli AB48</name>
    <dbReference type="NCBI Taxonomy" id="2940671"/>
    <lineage>
        <taxon>Bacteria</taxon>
        <taxon>Bacillati</taxon>
        <taxon>Cyanobacteriota</taxon>
        <taxon>Cyanophyceae</taxon>
        <taxon>Oscillatoriophycideae</taxon>
        <taxon>Oscillatoriales</taxon>
        <taxon>Oscillatoriaceae</taxon>
        <taxon>Phormidium</taxon>
        <taxon>Phormidium yuhuli</taxon>
    </lineage>
</organism>
<proteinExistence type="predicted"/>
<keyword evidence="2" id="KW-1185">Reference proteome</keyword>
<dbReference type="CDD" id="cd16382">
    <property type="entry name" value="XisI-like"/>
    <property type="match status" value="1"/>
</dbReference>
<dbReference type="SUPFAM" id="SSF143847">
    <property type="entry name" value="XisI-like"/>
    <property type="match status" value="1"/>
</dbReference>
<dbReference type="RefSeq" id="WP_252663201.1">
    <property type="nucleotide sequence ID" value="NZ_CP098611.1"/>
</dbReference>
<dbReference type="Gene3D" id="3.30.310.110">
    <property type="entry name" value="XisI-like"/>
    <property type="match status" value="1"/>
</dbReference>
<dbReference type="Pfam" id="PF08869">
    <property type="entry name" value="XisI"/>
    <property type="match status" value="1"/>
</dbReference>
<reference evidence="1" key="1">
    <citation type="submission" date="2022-06" db="EMBL/GenBank/DDBJ databases">
        <title>Genome sequence of Phormidium yuhuli AB48 isolated from an industrial photobioreactor environment.</title>
        <authorList>
            <person name="Qiu Y."/>
            <person name="Noonan A.J.C."/>
            <person name="Dofher K."/>
            <person name="Koch M."/>
            <person name="Kieft B."/>
            <person name="Lin X."/>
            <person name="Ziels R.M."/>
            <person name="Hallam S.J."/>
        </authorList>
    </citation>
    <scope>NUCLEOTIDE SEQUENCE</scope>
    <source>
        <strain evidence="1">AB48</strain>
    </source>
</reference>
<protein>
    <submittedName>
        <fullName evidence="1">XisI protein</fullName>
    </submittedName>
</protein>
<name>A0ABY5APM6_9CYAN</name>
<dbReference type="InterPro" id="IPR035943">
    <property type="entry name" value="XisI-like_sf"/>
</dbReference>
<gene>
    <name evidence="1" type="ORF">NEA10_00030</name>
</gene>
<dbReference type="Proteomes" id="UP001056708">
    <property type="component" value="Chromosome"/>
</dbReference>